<dbReference type="GO" id="GO:0050660">
    <property type="term" value="F:flavin adenine dinucleotide binding"/>
    <property type="evidence" value="ECO:0007669"/>
    <property type="project" value="TreeGrafter"/>
</dbReference>
<dbReference type="GO" id="GO:0016491">
    <property type="term" value="F:oxidoreductase activity"/>
    <property type="evidence" value="ECO:0007669"/>
    <property type="project" value="UniProtKB-KW"/>
</dbReference>
<keyword evidence="4" id="KW-0274">FAD</keyword>
<dbReference type="Gene3D" id="3.90.660.10">
    <property type="match status" value="1"/>
</dbReference>
<dbReference type="InterPro" id="IPR050281">
    <property type="entry name" value="Flavin_monoamine_oxidase"/>
</dbReference>
<dbReference type="OrthoDB" id="5046242at2759"/>
<evidence type="ECO:0000256" key="4">
    <source>
        <dbReference type="RuleBase" id="RU362067"/>
    </source>
</evidence>
<dbReference type="STRING" id="1408157.A0A1J7IKS4"/>
<dbReference type="PRINTS" id="PR00757">
    <property type="entry name" value="AMINEOXDASEF"/>
</dbReference>
<dbReference type="Gene3D" id="3.50.50.60">
    <property type="entry name" value="FAD/NAD(P)-binding domain"/>
    <property type="match status" value="1"/>
</dbReference>
<proteinExistence type="inferred from homology"/>
<feature type="binding site" evidence="3">
    <location>
        <position position="217"/>
    </location>
    <ligand>
        <name>FAD</name>
        <dbReference type="ChEBI" id="CHEBI:57692"/>
    </ligand>
</feature>
<evidence type="ECO:0000256" key="2">
    <source>
        <dbReference type="ARBA" id="ARBA00023002"/>
    </source>
</evidence>
<dbReference type="InterPro" id="IPR002937">
    <property type="entry name" value="Amino_oxidase"/>
</dbReference>
<reference evidence="6 7" key="1">
    <citation type="submission" date="2016-10" db="EMBL/GenBank/DDBJ databases">
        <title>Draft genome sequence of Coniochaeta ligniaria NRRL30616, a lignocellulolytic fungus for bioabatement of inhibitors in plant biomass hydrolysates.</title>
        <authorList>
            <consortium name="DOE Joint Genome Institute"/>
            <person name="Jimenez D.J."/>
            <person name="Hector R.E."/>
            <person name="Riley R."/>
            <person name="Sun H."/>
            <person name="Grigoriev I.V."/>
            <person name="Van Elsas J.D."/>
            <person name="Nichols N.N."/>
        </authorList>
    </citation>
    <scope>NUCLEOTIDE SEQUENCE [LARGE SCALE GENOMIC DNA]</scope>
    <source>
        <strain evidence="6 7">NRRL 30616</strain>
    </source>
</reference>
<evidence type="ECO:0000256" key="3">
    <source>
        <dbReference type="PIRSR" id="PIRSR601613-1"/>
    </source>
</evidence>
<dbReference type="FunCoup" id="A0A1J7IKS4">
    <property type="interactions" value="372"/>
</dbReference>
<feature type="binding site" evidence="3">
    <location>
        <position position="347"/>
    </location>
    <ligand>
        <name>substrate</name>
    </ligand>
</feature>
<dbReference type="InParanoid" id="A0A1J7IKS4"/>
<keyword evidence="2 4" id="KW-0560">Oxidoreductase</keyword>
<accession>A0A1J7IKS4</accession>
<dbReference type="GO" id="GO:0006338">
    <property type="term" value="P:chromatin remodeling"/>
    <property type="evidence" value="ECO:0007669"/>
    <property type="project" value="TreeGrafter"/>
</dbReference>
<protein>
    <recommendedName>
        <fullName evidence="4">Amine oxidase</fullName>
        <ecNumber evidence="4">1.4.3.-</ecNumber>
    </recommendedName>
</protein>
<comment type="similarity">
    <text evidence="4">Belongs to the flavin monoamine oxidase family.</text>
</comment>
<feature type="domain" description="Amine oxidase" evidence="5">
    <location>
        <begin position="11"/>
        <end position="471"/>
    </location>
</feature>
<comment type="cofactor">
    <cofactor evidence="1 4">
        <name>FAD</name>
        <dbReference type="ChEBI" id="CHEBI:57692"/>
    </cofactor>
</comment>
<dbReference type="SUPFAM" id="SSF54373">
    <property type="entry name" value="FAD-linked reductases, C-terminal domain"/>
    <property type="match status" value="1"/>
</dbReference>
<dbReference type="PANTHER" id="PTHR10742">
    <property type="entry name" value="FLAVIN MONOAMINE OXIDASE"/>
    <property type="match status" value="1"/>
</dbReference>
<dbReference type="EC" id="1.4.3.-" evidence="4"/>
<dbReference type="EMBL" id="KV875099">
    <property type="protein sequence ID" value="OIW27883.1"/>
    <property type="molecule type" value="Genomic_DNA"/>
</dbReference>
<evidence type="ECO:0000313" key="6">
    <source>
        <dbReference type="EMBL" id="OIW27883.1"/>
    </source>
</evidence>
<name>A0A1J7IKS4_9PEZI</name>
<keyword evidence="4" id="KW-0285">Flavoprotein</keyword>
<organism evidence="6 7">
    <name type="scientific">Coniochaeta ligniaria NRRL 30616</name>
    <dbReference type="NCBI Taxonomy" id="1408157"/>
    <lineage>
        <taxon>Eukaryota</taxon>
        <taxon>Fungi</taxon>
        <taxon>Dikarya</taxon>
        <taxon>Ascomycota</taxon>
        <taxon>Pezizomycotina</taxon>
        <taxon>Sordariomycetes</taxon>
        <taxon>Sordariomycetidae</taxon>
        <taxon>Coniochaetales</taxon>
        <taxon>Coniochaetaceae</taxon>
        <taxon>Coniochaeta</taxon>
    </lineage>
</organism>
<dbReference type="GO" id="GO:0003682">
    <property type="term" value="F:chromatin binding"/>
    <property type="evidence" value="ECO:0007669"/>
    <property type="project" value="TreeGrafter"/>
</dbReference>
<dbReference type="SUPFAM" id="SSF51905">
    <property type="entry name" value="FAD/NAD(P)-binding domain"/>
    <property type="match status" value="1"/>
</dbReference>
<evidence type="ECO:0000259" key="5">
    <source>
        <dbReference type="Pfam" id="PF01593"/>
    </source>
</evidence>
<feature type="binding site" evidence="3">
    <location>
        <begin position="31"/>
        <end position="32"/>
    </location>
    <ligand>
        <name>FAD</name>
        <dbReference type="ChEBI" id="CHEBI:57692"/>
    </ligand>
</feature>
<sequence>MPHVGIIGAGIAGLRCATLLIEAGFKVTILEARDRIGGRVSSIVLRIRGMKALVGPNWIYTSSGEEHCIMKLARKVGTPLHLWSDDLRLYDSNGHLIEAEKAVELQDRVWNLFKDSFGYSTSHEGEIPTSASLYQYARERIEKLDVSDDDRELLVHYTQLWGNYTGSEIQRQSLKYVWTEVVCGGAEYFVNTSLKTIVDEIAAVPLAGADVHLSTKVVGIASCNEGVGKPRVTVETDTGTTQGFDEVVVTLPLGCLKRGKEIFSPPLTPGLTAAIDAISIGNLEKVYITFPRAFWRSPGHSASQNLEHIIWLTPQYAKETNPFRWPLEAYDLMALESENSHPTLLIYTFGELSAHICSLVHDNPDKNKQYAALDAFFRPYYSRMPSYSPDEPDCQPKGYLASTWRHDPLAGYGSYSNMQVGVDGADRHIITLQDGIPERGIWFAGEHAAPIEERGTVGGAYMSAEIAAAKIVAKHQSAVIG</sequence>
<keyword evidence="7" id="KW-1185">Reference proteome</keyword>
<dbReference type="AlphaFoldDB" id="A0A1J7IKS4"/>
<evidence type="ECO:0000256" key="1">
    <source>
        <dbReference type="ARBA" id="ARBA00001974"/>
    </source>
</evidence>
<dbReference type="Pfam" id="PF01593">
    <property type="entry name" value="Amino_oxidase"/>
    <property type="match status" value="1"/>
</dbReference>
<dbReference type="Proteomes" id="UP000182658">
    <property type="component" value="Unassembled WGS sequence"/>
</dbReference>
<dbReference type="PANTHER" id="PTHR10742:SF414">
    <property type="entry name" value="CONTAINING AMINE OXIDASE, PUTATIVE (AFU_ORTHOLOGUE AFUA_3G12150)-RELATED"/>
    <property type="match status" value="1"/>
</dbReference>
<gene>
    <name evidence="6" type="ORF">CONLIGDRAFT_655573</name>
</gene>
<feature type="binding site" evidence="3">
    <location>
        <position position="446"/>
    </location>
    <ligand>
        <name>FAD</name>
        <dbReference type="ChEBI" id="CHEBI:57692"/>
    </ligand>
</feature>
<evidence type="ECO:0000313" key="7">
    <source>
        <dbReference type="Proteomes" id="UP000182658"/>
    </source>
</evidence>
<dbReference type="InterPro" id="IPR036188">
    <property type="entry name" value="FAD/NAD-bd_sf"/>
</dbReference>
<dbReference type="InterPro" id="IPR001613">
    <property type="entry name" value="Flavin_amine_oxidase"/>
</dbReference>